<proteinExistence type="predicted"/>
<organism evidence="3 4">
    <name type="scientific">Methanoliparum thermophilum</name>
    <dbReference type="NCBI Taxonomy" id="2491083"/>
    <lineage>
        <taxon>Archaea</taxon>
        <taxon>Methanobacteriati</taxon>
        <taxon>Methanobacteriota</taxon>
        <taxon>Candidatus Methanoliparia</taxon>
        <taxon>Candidatus Methanoliparales</taxon>
        <taxon>Candidatus Methanoliparaceae</taxon>
        <taxon>Candidatus Methanoliparum</taxon>
    </lineage>
</organism>
<feature type="domain" description="NADH:ubiquinone oxidoreductase-like 20kDa subunit" evidence="2">
    <location>
        <begin position="19"/>
        <end position="141"/>
    </location>
</feature>
<dbReference type="Gene3D" id="3.40.50.700">
    <property type="entry name" value="NADH:ubiquinone oxidoreductase-like, 20kDa subunit"/>
    <property type="match status" value="1"/>
</dbReference>
<evidence type="ECO:0000313" key="4">
    <source>
        <dbReference type="Proteomes" id="UP000317158"/>
    </source>
</evidence>
<comment type="caution">
    <text evidence="3">The sequence shown here is derived from an EMBL/GenBank/DDBJ whole genome shotgun (WGS) entry which is preliminary data.</text>
</comment>
<dbReference type="Pfam" id="PF01058">
    <property type="entry name" value="Oxidored_q6"/>
    <property type="match status" value="1"/>
</dbReference>
<evidence type="ECO:0000259" key="2">
    <source>
        <dbReference type="Pfam" id="PF01058"/>
    </source>
</evidence>
<dbReference type="Proteomes" id="UP000317158">
    <property type="component" value="Unassembled WGS sequence"/>
</dbReference>
<evidence type="ECO:0000313" key="3">
    <source>
        <dbReference type="EMBL" id="RZN63887.1"/>
    </source>
</evidence>
<name>A0A520KQR8_METT2</name>
<gene>
    <name evidence="3" type="ORF">EF806_06565</name>
</gene>
<dbReference type="InterPro" id="IPR006137">
    <property type="entry name" value="NADH_UbQ_OxRdtase-like_20kDa"/>
</dbReference>
<protein>
    <recommendedName>
        <fullName evidence="2">NADH:ubiquinone oxidoreductase-like 20kDa subunit domain-containing protein</fullName>
    </recommendedName>
</protein>
<reference evidence="3 4" key="1">
    <citation type="journal article" date="2019" name="Nat. Microbiol.">
        <title>Wide diversity of methane and short-chain alkane metabolisms in uncultured archaea.</title>
        <authorList>
            <person name="Borrel G."/>
            <person name="Adam P.S."/>
            <person name="McKay L.J."/>
            <person name="Chen L.X."/>
            <person name="Sierra-Garcia I.N."/>
            <person name="Sieber C.M."/>
            <person name="Letourneur Q."/>
            <person name="Ghozlane A."/>
            <person name="Andersen G.L."/>
            <person name="Li W.J."/>
            <person name="Hallam S.J."/>
            <person name="Muyzer G."/>
            <person name="de Oliveira V.M."/>
            <person name="Inskeep W.P."/>
            <person name="Banfield J.F."/>
            <person name="Gribaldo S."/>
        </authorList>
    </citation>
    <scope>NUCLEOTIDE SEQUENCE [LARGE SCALE GENOMIC DNA]</scope>
    <source>
        <strain evidence="3">NM1a</strain>
    </source>
</reference>
<evidence type="ECO:0000256" key="1">
    <source>
        <dbReference type="ARBA" id="ARBA00023002"/>
    </source>
</evidence>
<dbReference type="InterPro" id="IPR051349">
    <property type="entry name" value="Hydrogenase_assoc-protein"/>
</dbReference>
<dbReference type="SUPFAM" id="SSF56770">
    <property type="entry name" value="HydA/Nqo6-like"/>
    <property type="match status" value="1"/>
</dbReference>
<dbReference type="PANTHER" id="PTHR42845">
    <property type="entry name" value="COENZYME F420-REDUCING HYDROGENASE, GAMMA SUBUNIT"/>
    <property type="match status" value="1"/>
</dbReference>
<dbReference type="EMBL" id="RXIF01000012">
    <property type="protein sequence ID" value="RZN63887.1"/>
    <property type="molecule type" value="Genomic_DNA"/>
</dbReference>
<dbReference type="PANTHER" id="PTHR42845:SF1">
    <property type="entry name" value="HYDROGENASE SMALL SUBUNIT"/>
    <property type="match status" value="1"/>
</dbReference>
<dbReference type="GO" id="GO:0051536">
    <property type="term" value="F:iron-sulfur cluster binding"/>
    <property type="evidence" value="ECO:0007669"/>
    <property type="project" value="InterPro"/>
</dbReference>
<dbReference type="GO" id="GO:0016491">
    <property type="term" value="F:oxidoreductase activity"/>
    <property type="evidence" value="ECO:0007669"/>
    <property type="project" value="UniProtKB-KW"/>
</dbReference>
<sequence length="395" mass="44680">MVLHDVDKKKIAIIRLTTCGTCQFELYKKSKEFEEILKHLDLSYPKKNELEERYDVILIEGGIANKGEEDLVKDLGKRSDTIIAVGSCACFGGIPSYEDFFGIDIPFNPPWRLKPVNSVVNVKYYIKGCPINIDELTYYIRSVIIKRKPFRKHFPVCAECRMSGTPCLLERGELCLGPITEAGCNAICTSSGKPCEGCRGPLDDRNMDYFLSVLDKYGIDMRDLETKYDRIGRTCTFSRSWKQIINSHCYDESVDNIELEEIYTTISPETATGLDLASCNNLKTVVYNILEENKDTLGVTVLLPATMGWITSFDTEKTVLDVISLLYKNIGKNASLYYDRMFGMNIPVIVREKRMAEDLNSFIAVLSKNNRISIVEAPASGKYLRAMIKRAITDC</sequence>
<dbReference type="InterPro" id="IPR037024">
    <property type="entry name" value="NiFe_Hase_small_N_sf"/>
</dbReference>
<keyword evidence="1" id="KW-0560">Oxidoreductase</keyword>
<dbReference type="AlphaFoldDB" id="A0A520KQR8"/>
<accession>A0A520KQR8</accession>